<dbReference type="InterPro" id="IPR051918">
    <property type="entry name" value="STPP_CPPED1"/>
</dbReference>
<reference evidence="2 3" key="1">
    <citation type="submission" date="2022-05" db="EMBL/GenBank/DDBJ databases">
        <title>Genome Sequencing of Bee-Associated Microbes.</title>
        <authorList>
            <person name="Dunlap C."/>
        </authorList>
    </citation>
    <scope>NUCLEOTIDE SEQUENCE [LARGE SCALE GENOMIC DNA]</scope>
    <source>
        <strain evidence="2 3">NRRL NRS-1438</strain>
    </source>
</reference>
<comment type="caution">
    <text evidence="2">The sequence shown here is derived from an EMBL/GenBank/DDBJ whole genome shotgun (WGS) entry which is preliminary data.</text>
</comment>
<name>A0ABT4DLU6_9BACL</name>
<dbReference type="EMBL" id="JAMDLW010000001">
    <property type="protein sequence ID" value="MCY9518332.1"/>
    <property type="molecule type" value="Genomic_DNA"/>
</dbReference>
<feature type="domain" description="Calcineurin-like phosphoesterase" evidence="1">
    <location>
        <begin position="362"/>
        <end position="553"/>
    </location>
</feature>
<accession>A0ABT4DLU6</accession>
<gene>
    <name evidence="2" type="ORF">M5X09_01440</name>
</gene>
<evidence type="ECO:0000313" key="2">
    <source>
        <dbReference type="EMBL" id="MCY9518332.1"/>
    </source>
</evidence>
<dbReference type="RefSeq" id="WP_087432806.1">
    <property type="nucleotide sequence ID" value="NZ_JAMDLV010000076.1"/>
</dbReference>
<dbReference type="Gene3D" id="2.60.40.1080">
    <property type="match status" value="1"/>
</dbReference>
<dbReference type="InterPro" id="IPR008964">
    <property type="entry name" value="Invasin/intimin_cell_adhesion"/>
</dbReference>
<evidence type="ECO:0000259" key="1">
    <source>
        <dbReference type="Pfam" id="PF00149"/>
    </source>
</evidence>
<keyword evidence="3" id="KW-1185">Reference proteome</keyword>
<protein>
    <submittedName>
        <fullName evidence="2">Metallophosphoesterase</fullName>
    </submittedName>
</protein>
<proteinExistence type="predicted"/>
<dbReference type="SUPFAM" id="SSF56300">
    <property type="entry name" value="Metallo-dependent phosphatases"/>
    <property type="match status" value="1"/>
</dbReference>
<sequence length="695" mass="76833">MRDVRLLEIDARLPERWKHTAHHRAIRLHYDFRGMPGTSAVYIKPNLPEQWNIKGRPARIGCWIHAGPCGHWMRAVIIDGDGAEKPLDLTAPRGMNMSGWTFVAADLPGSLKLPLRLQQIYMVETDAACKGRGCIDVRDLCAEYGPKYEDWTGPVWSDYSPPPDAVVYQADATVSLRIMDEESGIDPASIVMSIDEQAVLHQYNEAAGCISAHAWQLEQGVHHICVAATDRAGNPANPSARWSFTTDLSPDASAPDMAVLMPMNGIVTRTLRPRIAARIKDMHSGVDESSIRMELNGSSVPVRYVHDTAYYTPEAPLPAESLHTVKVSASDMANNSKELKWSFRTGSAMAEPAPGEPYEVTIIGDGGYLNADAAVNDCDLQLQENIRRIRQEPSKLMLYTGDIVEHDTEDNYRLAVERMNDFPMPYVMAIGNHEISGTNRRDHYQMAFGETNYALDFGNLTVIGLDTASGHITSSDASQWQWLAEMLETAKGQHLILLMHVPPDEVDADGHDHLSGHGFMDKTEADRLYELLTAAKSQRRPGEIIVLCGDFHAYMSKTVGGVRYIVSGGGGKLTHIPPGQGGFYHYIQMRVHGDRIDWNVIPLLERITWEHADDTVNLRIGERLRLRAIGTFVTHGLPDMQLGIAEPLHFVWNSSNPEAVQVAPDGVVAGCAAGEASVTVECGWRSASMRVRVHA</sequence>
<dbReference type="PANTHER" id="PTHR43143:SF1">
    <property type="entry name" value="SERINE_THREONINE-PROTEIN PHOSPHATASE CPPED1"/>
    <property type="match status" value="1"/>
</dbReference>
<evidence type="ECO:0000313" key="3">
    <source>
        <dbReference type="Proteomes" id="UP001207626"/>
    </source>
</evidence>
<dbReference type="InterPro" id="IPR004843">
    <property type="entry name" value="Calcineurin-like_PHP"/>
</dbReference>
<dbReference type="SUPFAM" id="SSF49373">
    <property type="entry name" value="Invasin/intimin cell-adhesion fragments"/>
    <property type="match status" value="1"/>
</dbReference>
<dbReference type="InterPro" id="IPR029052">
    <property type="entry name" value="Metallo-depent_PP-like"/>
</dbReference>
<organism evidence="2 3">
    <name type="scientific">Paenibacillus apiarius</name>
    <dbReference type="NCBI Taxonomy" id="46240"/>
    <lineage>
        <taxon>Bacteria</taxon>
        <taxon>Bacillati</taxon>
        <taxon>Bacillota</taxon>
        <taxon>Bacilli</taxon>
        <taxon>Bacillales</taxon>
        <taxon>Paenibacillaceae</taxon>
        <taxon>Paenibacillus</taxon>
    </lineage>
</organism>
<dbReference type="Pfam" id="PF00149">
    <property type="entry name" value="Metallophos"/>
    <property type="match status" value="1"/>
</dbReference>
<dbReference type="Gene3D" id="3.60.21.10">
    <property type="match status" value="1"/>
</dbReference>
<dbReference type="PANTHER" id="PTHR43143">
    <property type="entry name" value="METALLOPHOSPHOESTERASE, CALCINEURIN SUPERFAMILY"/>
    <property type="match status" value="1"/>
</dbReference>
<dbReference type="Proteomes" id="UP001207626">
    <property type="component" value="Unassembled WGS sequence"/>
</dbReference>